<evidence type="ECO:0000313" key="3">
    <source>
        <dbReference type="Proteomes" id="UP001275315"/>
    </source>
</evidence>
<keyword evidence="1" id="KW-0472">Membrane</keyword>
<dbReference type="Proteomes" id="UP001275315">
    <property type="component" value="Unassembled WGS sequence"/>
</dbReference>
<dbReference type="EMBL" id="JAWDIQ010000001">
    <property type="protein sequence ID" value="MDY0408829.1"/>
    <property type="molecule type" value="Genomic_DNA"/>
</dbReference>
<evidence type="ECO:0008006" key="4">
    <source>
        <dbReference type="Google" id="ProtNLM"/>
    </source>
</evidence>
<comment type="caution">
    <text evidence="2">The sequence shown here is derived from an EMBL/GenBank/DDBJ whole genome shotgun (WGS) entry which is preliminary data.</text>
</comment>
<feature type="transmembrane region" description="Helical" evidence="1">
    <location>
        <begin position="84"/>
        <end position="101"/>
    </location>
</feature>
<evidence type="ECO:0000313" key="2">
    <source>
        <dbReference type="EMBL" id="MDY0408829.1"/>
    </source>
</evidence>
<feature type="transmembrane region" description="Helical" evidence="1">
    <location>
        <begin position="140"/>
        <end position="159"/>
    </location>
</feature>
<keyword evidence="1" id="KW-0812">Transmembrane</keyword>
<feature type="transmembrane region" description="Helical" evidence="1">
    <location>
        <begin position="107"/>
        <end position="128"/>
    </location>
</feature>
<accession>A0ABU5CR34</accession>
<feature type="transmembrane region" description="Helical" evidence="1">
    <location>
        <begin position="234"/>
        <end position="255"/>
    </location>
</feature>
<feature type="transmembrane region" description="Helical" evidence="1">
    <location>
        <begin position="51"/>
        <end position="72"/>
    </location>
</feature>
<name>A0ABU5CR34_9BACI</name>
<keyword evidence="1" id="KW-1133">Transmembrane helix</keyword>
<dbReference type="RefSeq" id="WP_320379534.1">
    <property type="nucleotide sequence ID" value="NZ_JAWDIQ010000001.1"/>
</dbReference>
<sequence>MIFYWEDESIPTAVFIIVAGILSLVFSLVSVYKENYAWFMLTVPFTTFTFILFHVNPTISIIYALVLTWRYIVLAKMEFIEREITYLKILFILSLILGVITDFTQDIIFLTILQIVVLLIGYISSHILTITKNHNMYNRTWLLMGGGLAGTALALYIISNHILKGLFVIWDTIIGGLIYIMSLPLYIFELINMDFLSEFEFKRNAGDGLLGMIQNLGALFHQPKKALMEKNISLIYWVLMVILAFIVVSVAMRYIHKRYRRFILKTDQALSAYQLGEKDTLQFGTLSKRMQNIFSKRHPVRRLVYEFERKTTQKGIGRKHFETLDEWFEREGFAVHTVIYNKVRYGEQDVSEHEIERLMTELNAVLKMLKNKGGNK</sequence>
<keyword evidence="3" id="KW-1185">Reference proteome</keyword>
<evidence type="ECO:0000256" key="1">
    <source>
        <dbReference type="SAM" id="Phobius"/>
    </source>
</evidence>
<organism evidence="2 3">
    <name type="scientific">Paracerasibacillus soli</name>
    <dbReference type="NCBI Taxonomy" id="480284"/>
    <lineage>
        <taxon>Bacteria</taxon>
        <taxon>Bacillati</taxon>
        <taxon>Bacillota</taxon>
        <taxon>Bacilli</taxon>
        <taxon>Bacillales</taxon>
        <taxon>Bacillaceae</taxon>
        <taxon>Paracerasibacillus</taxon>
    </lineage>
</organism>
<protein>
    <recommendedName>
        <fullName evidence="4">DUF4129 domain-containing protein</fullName>
    </recommendedName>
</protein>
<gene>
    <name evidence="2" type="ORF">RWD45_10050</name>
</gene>
<feature type="transmembrane region" description="Helical" evidence="1">
    <location>
        <begin position="165"/>
        <end position="192"/>
    </location>
</feature>
<feature type="transmembrane region" description="Helical" evidence="1">
    <location>
        <begin position="12"/>
        <end position="31"/>
    </location>
</feature>
<proteinExistence type="predicted"/>
<reference evidence="2 3" key="1">
    <citation type="submission" date="2023-10" db="EMBL/GenBank/DDBJ databases">
        <title>Virgibacillus soli CC-YMP-6 genome.</title>
        <authorList>
            <person name="Miliotis G."/>
            <person name="Sengupta P."/>
            <person name="Hameed A."/>
            <person name="Chuvochina M."/>
            <person name="Mcdonagh F."/>
            <person name="Simpson A.C."/>
            <person name="Singh N.K."/>
            <person name="Rekha P.D."/>
            <person name="Raman K."/>
            <person name="Hugenholtz P."/>
            <person name="Venkateswaran K."/>
        </authorList>
    </citation>
    <scope>NUCLEOTIDE SEQUENCE [LARGE SCALE GENOMIC DNA]</scope>
    <source>
        <strain evidence="2 3">CC-YMP-6</strain>
    </source>
</reference>